<protein>
    <submittedName>
        <fullName evidence="5">TonB-dependent receptor plug domain-containing protein</fullName>
    </submittedName>
</protein>
<dbReference type="SUPFAM" id="SSF56935">
    <property type="entry name" value="Porins"/>
    <property type="match status" value="1"/>
</dbReference>
<keyword evidence="2" id="KW-0812">Transmembrane</keyword>
<feature type="chain" id="PRO_5047021172" evidence="3">
    <location>
        <begin position="23"/>
        <end position="105"/>
    </location>
</feature>
<sequence length="105" mass="11177">MTLTKKALVVAISTLLPFAVQANTDSEQQGNSEPVQKLKTIVVSAALKEQDVDKAPASISVITSEEIERSAALSLADVLQKQAGVYNYNSGQDKIIIRGMQDTSG</sequence>
<dbReference type="RefSeq" id="WP_304457356.1">
    <property type="nucleotide sequence ID" value="NZ_JAUPID010000033.1"/>
</dbReference>
<dbReference type="InterPro" id="IPR037066">
    <property type="entry name" value="Plug_dom_sf"/>
</dbReference>
<dbReference type="PANTHER" id="PTHR30069">
    <property type="entry name" value="TONB-DEPENDENT OUTER MEMBRANE RECEPTOR"/>
    <property type="match status" value="1"/>
</dbReference>
<accession>A0ABT8ZF07</accession>
<keyword evidence="6" id="KW-1185">Reference proteome</keyword>
<comment type="similarity">
    <text evidence="2">Belongs to the TonB-dependent receptor family.</text>
</comment>
<comment type="subcellular location">
    <subcellularLocation>
        <location evidence="2">Cell outer membrane</location>
        <topology evidence="2">Multi-pass membrane protein</topology>
    </subcellularLocation>
</comment>
<name>A0ABT8ZF07_9GAMM</name>
<dbReference type="PANTHER" id="PTHR30069:SF29">
    <property type="entry name" value="HEMOGLOBIN AND HEMOGLOBIN-HAPTOGLOBIN-BINDING PROTEIN 1-RELATED"/>
    <property type="match status" value="1"/>
</dbReference>
<evidence type="ECO:0000313" key="6">
    <source>
        <dbReference type="Proteomes" id="UP001175780"/>
    </source>
</evidence>
<keyword evidence="2" id="KW-0472">Membrane</keyword>
<dbReference type="InterPro" id="IPR012910">
    <property type="entry name" value="Plug_dom"/>
</dbReference>
<feature type="non-terminal residue" evidence="5">
    <location>
        <position position="105"/>
    </location>
</feature>
<evidence type="ECO:0000256" key="1">
    <source>
        <dbReference type="ARBA" id="ARBA00022729"/>
    </source>
</evidence>
<dbReference type="InterPro" id="IPR039426">
    <property type="entry name" value="TonB-dep_rcpt-like"/>
</dbReference>
<evidence type="ECO:0000256" key="2">
    <source>
        <dbReference type="PROSITE-ProRule" id="PRU01360"/>
    </source>
</evidence>
<feature type="signal peptide" evidence="3">
    <location>
        <begin position="1"/>
        <end position="22"/>
    </location>
</feature>
<organism evidence="5 6">
    <name type="scientific">Acinetobacter geminorum</name>
    <dbReference type="NCBI Taxonomy" id="2730922"/>
    <lineage>
        <taxon>Bacteria</taxon>
        <taxon>Pseudomonadati</taxon>
        <taxon>Pseudomonadota</taxon>
        <taxon>Gammaproteobacteria</taxon>
        <taxon>Moraxellales</taxon>
        <taxon>Moraxellaceae</taxon>
        <taxon>Acinetobacter</taxon>
    </lineage>
</organism>
<evidence type="ECO:0000259" key="4">
    <source>
        <dbReference type="Pfam" id="PF07715"/>
    </source>
</evidence>
<dbReference type="PROSITE" id="PS52016">
    <property type="entry name" value="TONB_DEPENDENT_REC_3"/>
    <property type="match status" value="1"/>
</dbReference>
<keyword evidence="1 3" id="KW-0732">Signal</keyword>
<keyword evidence="2" id="KW-1134">Transmembrane beta strand</keyword>
<dbReference type="Proteomes" id="UP001175780">
    <property type="component" value="Unassembled WGS sequence"/>
</dbReference>
<evidence type="ECO:0000313" key="5">
    <source>
        <dbReference type="EMBL" id="MDO7363281.1"/>
    </source>
</evidence>
<evidence type="ECO:0000256" key="3">
    <source>
        <dbReference type="SAM" id="SignalP"/>
    </source>
</evidence>
<keyword evidence="2" id="KW-0998">Cell outer membrane</keyword>
<comment type="caution">
    <text evidence="5">The sequence shown here is derived from an EMBL/GenBank/DDBJ whole genome shotgun (WGS) entry which is preliminary data.</text>
</comment>
<proteinExistence type="inferred from homology"/>
<keyword evidence="5" id="KW-0675">Receptor</keyword>
<gene>
    <name evidence="5" type="ORF">Q5X34_16580</name>
</gene>
<feature type="domain" description="TonB-dependent receptor plug" evidence="4">
    <location>
        <begin position="52"/>
        <end position="102"/>
    </location>
</feature>
<dbReference type="EMBL" id="JAUPID010000033">
    <property type="protein sequence ID" value="MDO7363281.1"/>
    <property type="molecule type" value="Genomic_DNA"/>
</dbReference>
<reference evidence="5" key="1">
    <citation type="submission" date="2023-07" db="EMBL/GenBank/DDBJ databases">
        <title>Whole genome sequencing of environmental Acinetobacter calcoaceticus-baumannii complex from non-hospital environment.</title>
        <authorList>
            <person name="Wee S.K."/>
            <person name="Khoo E.Z.Y."/>
            <person name="Mohammad T.A.-H."/>
            <person name="Tan S.E.K."/>
            <person name="Yap E.P.H."/>
        </authorList>
    </citation>
    <scope>NUCLEOTIDE SEQUENCE</scope>
    <source>
        <strain evidence="5">PUMA0118</strain>
    </source>
</reference>
<dbReference type="Pfam" id="PF07715">
    <property type="entry name" value="Plug"/>
    <property type="match status" value="1"/>
</dbReference>
<keyword evidence="2" id="KW-0813">Transport</keyword>
<dbReference type="Gene3D" id="2.170.130.10">
    <property type="entry name" value="TonB-dependent receptor, plug domain"/>
    <property type="match status" value="1"/>
</dbReference>